<organism evidence="2 3">
    <name type="scientific">Paenibacillus oryzisoli</name>
    <dbReference type="NCBI Taxonomy" id="1850517"/>
    <lineage>
        <taxon>Bacteria</taxon>
        <taxon>Bacillati</taxon>
        <taxon>Bacillota</taxon>
        <taxon>Bacilli</taxon>
        <taxon>Bacillales</taxon>
        <taxon>Paenibacillaceae</taxon>
        <taxon>Paenibacillus</taxon>
    </lineage>
</organism>
<dbReference type="PANTHER" id="PTHR30461:SF23">
    <property type="entry name" value="DNA RECOMBINASE-RELATED"/>
    <property type="match status" value="1"/>
</dbReference>
<evidence type="ECO:0000313" key="2">
    <source>
        <dbReference type="EMBL" id="OAS21368.1"/>
    </source>
</evidence>
<dbReference type="SUPFAM" id="SSF53041">
    <property type="entry name" value="Resolvase-like"/>
    <property type="match status" value="1"/>
</dbReference>
<dbReference type="PANTHER" id="PTHR30461">
    <property type="entry name" value="DNA-INVERTASE FROM LAMBDOID PROPHAGE"/>
    <property type="match status" value="1"/>
</dbReference>
<dbReference type="GO" id="GO:0003677">
    <property type="term" value="F:DNA binding"/>
    <property type="evidence" value="ECO:0007669"/>
    <property type="project" value="InterPro"/>
</dbReference>
<dbReference type="InterPro" id="IPR050639">
    <property type="entry name" value="SSR_resolvase"/>
</dbReference>
<name>A0A198AKB9_9BACL</name>
<dbReference type="Gene3D" id="3.40.50.1390">
    <property type="entry name" value="Resolvase, N-terminal catalytic domain"/>
    <property type="match status" value="1"/>
</dbReference>
<gene>
    <name evidence="2" type="ORF">A8708_31365</name>
</gene>
<dbReference type="OrthoDB" id="9811097at2"/>
<feature type="domain" description="Recombinase" evidence="1">
    <location>
        <begin position="161"/>
        <end position="278"/>
    </location>
</feature>
<dbReference type="SMART" id="SM00857">
    <property type="entry name" value="Resolvase"/>
    <property type="match status" value="1"/>
</dbReference>
<evidence type="ECO:0000313" key="3">
    <source>
        <dbReference type="Proteomes" id="UP000078454"/>
    </source>
</evidence>
<dbReference type="CDD" id="cd00338">
    <property type="entry name" value="Ser_Recombinase"/>
    <property type="match status" value="1"/>
</dbReference>
<accession>A0A198AKB9</accession>
<dbReference type="Proteomes" id="UP000078454">
    <property type="component" value="Unassembled WGS sequence"/>
</dbReference>
<dbReference type="AlphaFoldDB" id="A0A198AKB9"/>
<dbReference type="Gene3D" id="3.90.1750.20">
    <property type="entry name" value="Putative Large Serine Recombinase, Chain B, Domain 2"/>
    <property type="match status" value="1"/>
</dbReference>
<dbReference type="Pfam" id="PF00239">
    <property type="entry name" value="Resolvase"/>
    <property type="match status" value="1"/>
</dbReference>
<proteinExistence type="predicted"/>
<dbReference type="InterPro" id="IPR006119">
    <property type="entry name" value="Resolv_N"/>
</dbReference>
<dbReference type="EMBL" id="LYPB01000049">
    <property type="protein sequence ID" value="OAS21368.1"/>
    <property type="molecule type" value="Genomic_DNA"/>
</dbReference>
<dbReference type="InterPro" id="IPR011109">
    <property type="entry name" value="DNA_bind_recombinase_dom"/>
</dbReference>
<dbReference type="InterPro" id="IPR038109">
    <property type="entry name" value="DNA_bind_recomb_sf"/>
</dbReference>
<comment type="caution">
    <text evidence="2">The sequence shown here is derived from an EMBL/GenBank/DDBJ whole genome shotgun (WGS) entry which is preliminary data.</text>
</comment>
<dbReference type="Pfam" id="PF07508">
    <property type="entry name" value="Recombinase"/>
    <property type="match status" value="1"/>
</dbReference>
<keyword evidence="3" id="KW-1185">Reference proteome</keyword>
<dbReference type="STRING" id="1850517.A8708_31365"/>
<sequence>MINIKPGSKCALYGRVSTNKQDVENQQKSIEEFVNRYSCIITDEYLDEAVSAFKRKLTDRKNLIKLLNDIPTKKFDCILIFERSRVARNALEHSELRTFFKHANIPVIIVSTESYYDSGDSFTDLIKDATTKLEVAQTSDRTRSVHESLTKKGKLLGGIPPFGYRYNDKKYLVDPQESLMLQQVFDLYKKGLGFDSLAKKMPEKSYRGENWHDYHVKAIITNPIYTGKAAMHIRNKYSRASINDRKLWVTGESPNVPPLISQEDWEYCFQLYLMRREGVINPKENTTNFFFKNLIYCKACNTPLNTKDQRTTDKKTGKKYGARVYLCDCGMRVDAEDAHHYVLYYVVNKMIVDGVYGSSQQIHNEIIKGNQTDIEKIEKQIYLLKVNIQENEKKYLKIKTKIDGLLNQAQRIQDNIAIRKRELFEKGMKSDSVNDDQMVVQLNSRNYDLEKILSVFQHYLLETVQENEQINTLITERAEQVDFIKHVLSNFKLWDELFKHFMRIEDSESFNLRRLLSFFIERIEVENDPREENKVSFEIRAKVNLETERFVEIDFRAKPEDYPDFDDKDEQVS</sequence>
<dbReference type="PROSITE" id="PS51737">
    <property type="entry name" value="RECOMBINASE_DNA_BIND"/>
    <property type="match status" value="1"/>
</dbReference>
<dbReference type="GO" id="GO:0000150">
    <property type="term" value="F:DNA strand exchange activity"/>
    <property type="evidence" value="ECO:0007669"/>
    <property type="project" value="InterPro"/>
</dbReference>
<reference evidence="2 3" key="1">
    <citation type="submission" date="2016-05" db="EMBL/GenBank/DDBJ databases">
        <title>Paenibacillus sp. 1ZS3-15 nov., isolated from the rhizosphere soil.</title>
        <authorList>
            <person name="Zhang X.X."/>
            <person name="Zhang J."/>
        </authorList>
    </citation>
    <scope>NUCLEOTIDE SEQUENCE [LARGE SCALE GENOMIC DNA]</scope>
    <source>
        <strain evidence="2 3">1ZS3-15</strain>
    </source>
</reference>
<dbReference type="RefSeq" id="WP_068662939.1">
    <property type="nucleotide sequence ID" value="NZ_LYPB01000049.1"/>
</dbReference>
<evidence type="ECO:0000259" key="1">
    <source>
        <dbReference type="PROSITE" id="PS51737"/>
    </source>
</evidence>
<protein>
    <recommendedName>
        <fullName evidence="1">Recombinase domain-containing protein</fullName>
    </recommendedName>
</protein>
<dbReference type="InterPro" id="IPR036162">
    <property type="entry name" value="Resolvase-like_N_sf"/>
</dbReference>